<name>A0A2J6T3N7_9HELO</name>
<protein>
    <submittedName>
        <fullName evidence="1">Uncharacterized protein</fullName>
    </submittedName>
</protein>
<proteinExistence type="predicted"/>
<dbReference type="Proteomes" id="UP000235371">
    <property type="component" value="Unassembled WGS sequence"/>
</dbReference>
<dbReference type="RefSeq" id="XP_024734539.1">
    <property type="nucleotide sequence ID" value="XM_024883416.1"/>
</dbReference>
<accession>A0A2J6T3N7</accession>
<evidence type="ECO:0000313" key="1">
    <source>
        <dbReference type="EMBL" id="PMD57635.1"/>
    </source>
</evidence>
<dbReference type="OrthoDB" id="3497633at2759"/>
<keyword evidence="2" id="KW-1185">Reference proteome</keyword>
<organism evidence="1 2">
    <name type="scientific">Hyaloscypha bicolor E</name>
    <dbReference type="NCBI Taxonomy" id="1095630"/>
    <lineage>
        <taxon>Eukaryota</taxon>
        <taxon>Fungi</taxon>
        <taxon>Dikarya</taxon>
        <taxon>Ascomycota</taxon>
        <taxon>Pezizomycotina</taxon>
        <taxon>Leotiomycetes</taxon>
        <taxon>Helotiales</taxon>
        <taxon>Hyaloscyphaceae</taxon>
        <taxon>Hyaloscypha</taxon>
        <taxon>Hyaloscypha bicolor</taxon>
    </lineage>
</organism>
<sequence>MAIVGFVSTVTAAADDTNLCTPSVNQYTCVLTFQPKFGDTPNQGRVAIYSPSCNEWGEQVLTSNNPTSILAWGLSIKHPILFVPAFYPGLGYASPKFEYGGKIYGPSDCSCHVNPANDSHDCVCRFDCVPFQLDSKAKVDAEAEAEAEVAMTM</sequence>
<evidence type="ECO:0000313" key="2">
    <source>
        <dbReference type="Proteomes" id="UP000235371"/>
    </source>
</evidence>
<dbReference type="InParanoid" id="A0A2J6T3N7"/>
<dbReference type="EMBL" id="KZ613846">
    <property type="protein sequence ID" value="PMD57635.1"/>
    <property type="molecule type" value="Genomic_DNA"/>
</dbReference>
<gene>
    <name evidence="1" type="ORF">K444DRAFT_631808</name>
</gene>
<dbReference type="GeneID" id="36591493"/>
<reference evidence="1 2" key="1">
    <citation type="submission" date="2016-04" db="EMBL/GenBank/DDBJ databases">
        <title>A degradative enzymes factory behind the ericoid mycorrhizal symbiosis.</title>
        <authorList>
            <consortium name="DOE Joint Genome Institute"/>
            <person name="Martino E."/>
            <person name="Morin E."/>
            <person name="Grelet G."/>
            <person name="Kuo A."/>
            <person name="Kohler A."/>
            <person name="Daghino S."/>
            <person name="Barry K."/>
            <person name="Choi C."/>
            <person name="Cichocki N."/>
            <person name="Clum A."/>
            <person name="Copeland A."/>
            <person name="Hainaut M."/>
            <person name="Haridas S."/>
            <person name="Labutti K."/>
            <person name="Lindquist E."/>
            <person name="Lipzen A."/>
            <person name="Khouja H.-R."/>
            <person name="Murat C."/>
            <person name="Ohm R."/>
            <person name="Olson A."/>
            <person name="Spatafora J."/>
            <person name="Veneault-Fourrey C."/>
            <person name="Henrissat B."/>
            <person name="Grigoriev I."/>
            <person name="Martin F."/>
            <person name="Perotto S."/>
        </authorList>
    </citation>
    <scope>NUCLEOTIDE SEQUENCE [LARGE SCALE GENOMIC DNA]</scope>
    <source>
        <strain evidence="1 2">E</strain>
    </source>
</reference>
<dbReference type="AlphaFoldDB" id="A0A2J6T3N7"/>